<gene>
    <name evidence="1" type="ORF">ABB37_08965</name>
</gene>
<comment type="caution">
    <text evidence="1">The sequence shown here is derived from an EMBL/GenBank/DDBJ whole genome shotgun (WGS) entry which is preliminary data.</text>
</comment>
<dbReference type="AlphaFoldDB" id="A0A0N0DRQ8"/>
<proteinExistence type="predicted"/>
<dbReference type="GeneID" id="26909248"/>
<evidence type="ECO:0000313" key="1">
    <source>
        <dbReference type="EMBL" id="KPA75012.1"/>
    </source>
</evidence>
<reference evidence="1 2" key="1">
    <citation type="submission" date="2015-07" db="EMBL/GenBank/DDBJ databases">
        <title>High-quality genome of monoxenous trypanosomatid Leptomonas pyrrhocoris.</title>
        <authorList>
            <person name="Flegontov P."/>
            <person name="Butenko A."/>
            <person name="Firsov S."/>
            <person name="Vlcek C."/>
            <person name="Logacheva M.D."/>
            <person name="Field M."/>
            <person name="Filatov D."/>
            <person name="Flegontova O."/>
            <person name="Gerasimov E."/>
            <person name="Jackson A.P."/>
            <person name="Kelly S."/>
            <person name="Opperdoes F."/>
            <person name="O'Reilly A."/>
            <person name="Votypka J."/>
            <person name="Yurchenko V."/>
            <person name="Lukes J."/>
        </authorList>
    </citation>
    <scope>NUCLEOTIDE SEQUENCE [LARGE SCALE GENOMIC DNA]</scope>
    <source>
        <strain evidence="1">H10</strain>
    </source>
</reference>
<protein>
    <submittedName>
        <fullName evidence="1">Uncharacterized protein</fullName>
    </submittedName>
</protein>
<organism evidence="1 2">
    <name type="scientific">Leptomonas pyrrhocoris</name>
    <name type="common">Firebug parasite</name>
    <dbReference type="NCBI Taxonomy" id="157538"/>
    <lineage>
        <taxon>Eukaryota</taxon>
        <taxon>Discoba</taxon>
        <taxon>Euglenozoa</taxon>
        <taxon>Kinetoplastea</taxon>
        <taxon>Metakinetoplastina</taxon>
        <taxon>Trypanosomatida</taxon>
        <taxon>Trypanosomatidae</taxon>
        <taxon>Leishmaniinae</taxon>
        <taxon>Leptomonas</taxon>
    </lineage>
</organism>
<dbReference type="Proteomes" id="UP000037923">
    <property type="component" value="Unassembled WGS sequence"/>
</dbReference>
<dbReference type="VEuPathDB" id="TriTrypDB:LpyrH10_27_1200"/>
<dbReference type="EMBL" id="LGTL01000027">
    <property type="protein sequence ID" value="KPA75012.1"/>
    <property type="molecule type" value="Genomic_DNA"/>
</dbReference>
<keyword evidence="2" id="KW-1185">Reference proteome</keyword>
<dbReference type="RefSeq" id="XP_015653451.1">
    <property type="nucleotide sequence ID" value="XM_015808165.1"/>
</dbReference>
<evidence type="ECO:0000313" key="2">
    <source>
        <dbReference type="Proteomes" id="UP000037923"/>
    </source>
</evidence>
<accession>A0A0N0DRQ8</accession>
<sequence>MRGKVAQGSTVPCGRYLSKIVSRSTFDVLPSTKSPPSMAVYSGCVVTRVAPCRGSSDTASLPCSVGRMFREQLCPACSVLKL</sequence>
<name>A0A0N0DRQ8_LEPPY</name>